<evidence type="ECO:0000256" key="1">
    <source>
        <dbReference type="SAM" id="MobiDB-lite"/>
    </source>
</evidence>
<comment type="caution">
    <text evidence="2">The sequence shown here is derived from an EMBL/GenBank/DDBJ whole genome shotgun (WGS) entry which is preliminary data.</text>
</comment>
<dbReference type="AlphaFoldDB" id="A0A9J6A882"/>
<proteinExistence type="predicted"/>
<feature type="region of interest" description="Disordered" evidence="1">
    <location>
        <begin position="1"/>
        <end position="21"/>
    </location>
</feature>
<protein>
    <submittedName>
        <fullName evidence="2">Uncharacterized protein</fullName>
    </submittedName>
</protein>
<organism evidence="2 3">
    <name type="scientific">Solanum commersonii</name>
    <name type="common">Commerson's wild potato</name>
    <name type="synonym">Commerson's nightshade</name>
    <dbReference type="NCBI Taxonomy" id="4109"/>
    <lineage>
        <taxon>Eukaryota</taxon>
        <taxon>Viridiplantae</taxon>
        <taxon>Streptophyta</taxon>
        <taxon>Embryophyta</taxon>
        <taxon>Tracheophyta</taxon>
        <taxon>Spermatophyta</taxon>
        <taxon>Magnoliopsida</taxon>
        <taxon>eudicotyledons</taxon>
        <taxon>Gunneridae</taxon>
        <taxon>Pentapetalae</taxon>
        <taxon>asterids</taxon>
        <taxon>lamiids</taxon>
        <taxon>Solanales</taxon>
        <taxon>Solanaceae</taxon>
        <taxon>Solanoideae</taxon>
        <taxon>Solaneae</taxon>
        <taxon>Solanum</taxon>
    </lineage>
</organism>
<evidence type="ECO:0000313" key="3">
    <source>
        <dbReference type="Proteomes" id="UP000824120"/>
    </source>
</evidence>
<dbReference type="Proteomes" id="UP000824120">
    <property type="component" value="Chromosome 2"/>
</dbReference>
<name>A0A9J6A882_SOLCO</name>
<sequence length="99" mass="11414">MESVGPKGKMGAFSSSNDSQSRKNHILPIFVCYSPWIFGNSSQLVLRVKQIHFQFQMNLKARKPIFYRLSCNIDHGLLVIRNSSLFLAKTFHRRLLGPY</sequence>
<keyword evidence="3" id="KW-1185">Reference proteome</keyword>
<reference evidence="2 3" key="1">
    <citation type="submission" date="2020-09" db="EMBL/GenBank/DDBJ databases">
        <title>De no assembly of potato wild relative species, Solanum commersonii.</title>
        <authorList>
            <person name="Cho K."/>
        </authorList>
    </citation>
    <scope>NUCLEOTIDE SEQUENCE [LARGE SCALE GENOMIC DNA]</scope>
    <source>
        <strain evidence="2">LZ3.2</strain>
        <tissue evidence="2">Leaf</tissue>
    </source>
</reference>
<accession>A0A9J6A882</accession>
<evidence type="ECO:0000313" key="2">
    <source>
        <dbReference type="EMBL" id="KAG5620215.1"/>
    </source>
</evidence>
<gene>
    <name evidence="2" type="ORF">H5410_005433</name>
</gene>
<dbReference type="EMBL" id="JACXVP010000002">
    <property type="protein sequence ID" value="KAG5620215.1"/>
    <property type="molecule type" value="Genomic_DNA"/>
</dbReference>